<dbReference type="FunCoup" id="A0A1E7FC84">
    <property type="interactions" value="2"/>
</dbReference>
<keyword evidence="2 9" id="KW-0813">Transport</keyword>
<feature type="transmembrane region" description="Helical" evidence="9">
    <location>
        <begin position="297"/>
        <end position="320"/>
    </location>
</feature>
<keyword evidence="3 9" id="KW-0109">Calcium transport</keyword>
<dbReference type="GO" id="GO:0005774">
    <property type="term" value="C:vacuolar membrane"/>
    <property type="evidence" value="ECO:0007669"/>
    <property type="project" value="UniProtKB-ARBA"/>
</dbReference>
<evidence type="ECO:0000256" key="9">
    <source>
        <dbReference type="RuleBase" id="RU365028"/>
    </source>
</evidence>
<evidence type="ECO:0000256" key="5">
    <source>
        <dbReference type="ARBA" id="ARBA00022837"/>
    </source>
</evidence>
<evidence type="ECO:0000256" key="4">
    <source>
        <dbReference type="ARBA" id="ARBA00022692"/>
    </source>
</evidence>
<dbReference type="InterPro" id="IPR004713">
    <property type="entry name" value="CaH_exchang"/>
</dbReference>
<feature type="domain" description="Sodium/calcium exchanger membrane region" evidence="10">
    <location>
        <begin position="58"/>
        <end position="209"/>
    </location>
</feature>
<evidence type="ECO:0000256" key="8">
    <source>
        <dbReference type="ARBA" id="ARBA00023136"/>
    </source>
</evidence>
<dbReference type="PANTHER" id="PTHR31503:SF22">
    <property type="entry name" value="VACUOLAR CALCIUM ION TRANSPORTER"/>
    <property type="match status" value="1"/>
</dbReference>
<protein>
    <submittedName>
        <fullName evidence="11">Calcium/proton exchanger</fullName>
    </submittedName>
</protein>
<dbReference type="PANTHER" id="PTHR31503">
    <property type="entry name" value="VACUOLAR CALCIUM ION TRANSPORTER"/>
    <property type="match status" value="1"/>
</dbReference>
<keyword evidence="9" id="KW-0050">Antiport</keyword>
<evidence type="ECO:0000256" key="1">
    <source>
        <dbReference type="ARBA" id="ARBA00004127"/>
    </source>
</evidence>
<feature type="transmembrane region" description="Helical" evidence="9">
    <location>
        <begin position="332"/>
        <end position="351"/>
    </location>
</feature>
<dbReference type="AlphaFoldDB" id="A0A1E7FC84"/>
<dbReference type="InParanoid" id="A0A1E7FC84"/>
<keyword evidence="7 9" id="KW-0406">Ion transport</keyword>
<dbReference type="Gene3D" id="1.20.1420.30">
    <property type="entry name" value="NCX, central ion-binding region"/>
    <property type="match status" value="1"/>
</dbReference>
<gene>
    <name evidence="11" type="ORF">FRACYDRAFT_186975</name>
</gene>
<feature type="transmembrane region" description="Helical" evidence="9">
    <location>
        <begin position="268"/>
        <end position="290"/>
    </location>
</feature>
<comment type="similarity">
    <text evidence="9">Belongs to the Ca(2+):cation antiporter (CaCA) (TC 2.A.19) family.</text>
</comment>
<dbReference type="InterPro" id="IPR004837">
    <property type="entry name" value="NaCa_Exmemb"/>
</dbReference>
<feature type="transmembrane region" description="Helical" evidence="9">
    <location>
        <begin position="58"/>
        <end position="77"/>
    </location>
</feature>
<evidence type="ECO:0000256" key="3">
    <source>
        <dbReference type="ARBA" id="ARBA00022568"/>
    </source>
</evidence>
<dbReference type="Pfam" id="PF01699">
    <property type="entry name" value="Na_Ca_ex"/>
    <property type="match status" value="2"/>
</dbReference>
<feature type="transmembrane region" description="Helical" evidence="9">
    <location>
        <begin position="23"/>
        <end position="52"/>
    </location>
</feature>
<keyword evidence="12" id="KW-1185">Reference proteome</keyword>
<dbReference type="OrthoDB" id="1699231at2759"/>
<keyword evidence="6 9" id="KW-1133">Transmembrane helix</keyword>
<dbReference type="GO" id="GO:0012505">
    <property type="term" value="C:endomembrane system"/>
    <property type="evidence" value="ECO:0007669"/>
    <property type="project" value="UniProtKB-SubCell"/>
</dbReference>
<keyword evidence="4 9" id="KW-0812">Transmembrane</keyword>
<dbReference type="GO" id="GO:0015369">
    <property type="term" value="F:calcium:proton antiporter activity"/>
    <property type="evidence" value="ECO:0007669"/>
    <property type="project" value="UniProtKB-UniRule"/>
</dbReference>
<keyword evidence="8 9" id="KW-0472">Membrane</keyword>
<feature type="transmembrane region" description="Helical" evidence="9">
    <location>
        <begin position="228"/>
        <end position="248"/>
    </location>
</feature>
<dbReference type="EMBL" id="KV784359">
    <property type="protein sequence ID" value="OEU15759.1"/>
    <property type="molecule type" value="Genomic_DNA"/>
</dbReference>
<evidence type="ECO:0000259" key="10">
    <source>
        <dbReference type="Pfam" id="PF01699"/>
    </source>
</evidence>
<dbReference type="NCBIfam" id="TIGR00378">
    <property type="entry name" value="cax"/>
    <property type="match status" value="1"/>
</dbReference>
<keyword evidence="5 9" id="KW-0106">Calcium</keyword>
<dbReference type="KEGG" id="fcy:FRACYDRAFT_186975"/>
<evidence type="ECO:0000256" key="7">
    <source>
        <dbReference type="ARBA" id="ARBA00023065"/>
    </source>
</evidence>
<dbReference type="InterPro" id="IPR004798">
    <property type="entry name" value="CAX-like"/>
</dbReference>
<dbReference type="Proteomes" id="UP000095751">
    <property type="component" value="Unassembled WGS sequence"/>
</dbReference>
<name>A0A1E7FC84_9STRA</name>
<evidence type="ECO:0000256" key="6">
    <source>
        <dbReference type="ARBA" id="ARBA00022989"/>
    </source>
</evidence>
<evidence type="ECO:0000256" key="2">
    <source>
        <dbReference type="ARBA" id="ARBA00022448"/>
    </source>
</evidence>
<sequence length="383" mass="42440">MYGSINESAAFNGSIKEKTEENIWINFLLIWIGKPISFLLLFFPFALAAYYLNWGPQWVFWLNFLVMIPLASILGDFTEEAALHTNDVVGGLLNASFGNAVEVVVGFNALMKDEIRVVQASMIGSIFSNLLLVLGCCFFFGGLYYKEQKFSSLNATTSMGLLALSSIALILPTPFAEYYEIEDKDVLIISRASACFLIFTYVQLLYFQLFTHREIFEEDDIEEEEASIPMWMALTGLCLTTGLVTIFSNFLVDSINGFCTESGVSKTFVGLIILPIVGNAVEHITAVSVAMKNKMDLAIGVAVGSSTQISLFVVPVTVIFGWCVGKPMTLNYPIYEISLYILSIFTVSVCLGTGKSNWLLGSVLITTYFMLGIGFWFEKVITF</sequence>
<accession>A0A1E7FC84</accession>
<feature type="transmembrane region" description="Helical" evidence="9">
    <location>
        <begin position="157"/>
        <end position="176"/>
    </location>
</feature>
<proteinExistence type="inferred from homology"/>
<dbReference type="GO" id="GO:0006874">
    <property type="term" value="P:intracellular calcium ion homeostasis"/>
    <property type="evidence" value="ECO:0007669"/>
    <property type="project" value="TreeGrafter"/>
</dbReference>
<comment type="subcellular location">
    <subcellularLocation>
        <location evidence="1">Endomembrane system</location>
        <topology evidence="1">Multi-pass membrane protein</topology>
    </subcellularLocation>
</comment>
<feature type="transmembrane region" description="Helical" evidence="9">
    <location>
        <begin position="89"/>
        <end position="110"/>
    </location>
</feature>
<evidence type="ECO:0000313" key="11">
    <source>
        <dbReference type="EMBL" id="OEU15759.1"/>
    </source>
</evidence>
<reference evidence="11 12" key="1">
    <citation type="submission" date="2016-09" db="EMBL/GenBank/DDBJ databases">
        <title>Extensive genetic diversity and differential bi-allelic expression allows diatom success in the polar Southern Ocean.</title>
        <authorList>
            <consortium name="DOE Joint Genome Institute"/>
            <person name="Mock T."/>
            <person name="Otillar R.P."/>
            <person name="Strauss J."/>
            <person name="Dupont C."/>
            <person name="Frickenhaus S."/>
            <person name="Maumus F."/>
            <person name="Mcmullan M."/>
            <person name="Sanges R."/>
            <person name="Schmutz J."/>
            <person name="Toseland A."/>
            <person name="Valas R."/>
            <person name="Veluchamy A."/>
            <person name="Ward B.J."/>
            <person name="Allen A."/>
            <person name="Barry K."/>
            <person name="Falciatore A."/>
            <person name="Ferrante M."/>
            <person name="Fortunato A.E."/>
            <person name="Gloeckner G."/>
            <person name="Gruber A."/>
            <person name="Hipkin R."/>
            <person name="Janech M."/>
            <person name="Kroth P."/>
            <person name="Leese F."/>
            <person name="Lindquist E."/>
            <person name="Lyon B.R."/>
            <person name="Martin J."/>
            <person name="Mayer C."/>
            <person name="Parker M."/>
            <person name="Quesneville H."/>
            <person name="Raymond J."/>
            <person name="Uhlig C."/>
            <person name="Valentin K.U."/>
            <person name="Worden A.Z."/>
            <person name="Armbrust E.V."/>
            <person name="Bowler C."/>
            <person name="Green B."/>
            <person name="Moulton V."/>
            <person name="Van Oosterhout C."/>
            <person name="Grigoriev I."/>
        </authorList>
    </citation>
    <scope>NUCLEOTIDE SEQUENCE [LARGE SCALE GENOMIC DNA]</scope>
    <source>
        <strain evidence="11 12">CCMP1102</strain>
    </source>
</reference>
<organism evidence="11 12">
    <name type="scientific">Fragilariopsis cylindrus CCMP1102</name>
    <dbReference type="NCBI Taxonomy" id="635003"/>
    <lineage>
        <taxon>Eukaryota</taxon>
        <taxon>Sar</taxon>
        <taxon>Stramenopiles</taxon>
        <taxon>Ochrophyta</taxon>
        <taxon>Bacillariophyta</taxon>
        <taxon>Bacillariophyceae</taxon>
        <taxon>Bacillariophycidae</taxon>
        <taxon>Bacillariales</taxon>
        <taxon>Bacillariaceae</taxon>
        <taxon>Fragilariopsis</taxon>
    </lineage>
</organism>
<feature type="domain" description="Sodium/calcium exchanger membrane region" evidence="10">
    <location>
        <begin position="234"/>
        <end position="370"/>
    </location>
</feature>
<feature type="transmembrane region" description="Helical" evidence="9">
    <location>
        <begin position="358"/>
        <end position="377"/>
    </location>
</feature>
<dbReference type="InterPro" id="IPR044880">
    <property type="entry name" value="NCX_ion-bd_dom_sf"/>
</dbReference>
<evidence type="ECO:0000313" key="12">
    <source>
        <dbReference type="Proteomes" id="UP000095751"/>
    </source>
</evidence>
<feature type="transmembrane region" description="Helical" evidence="9">
    <location>
        <begin position="122"/>
        <end position="145"/>
    </location>
</feature>
<feature type="transmembrane region" description="Helical" evidence="9">
    <location>
        <begin position="188"/>
        <end position="207"/>
    </location>
</feature>